<feature type="compositionally biased region" description="Polar residues" evidence="1">
    <location>
        <begin position="1"/>
        <end position="14"/>
    </location>
</feature>
<comment type="caution">
    <text evidence="3">The sequence shown here is derived from an EMBL/GenBank/DDBJ whole genome shotgun (WGS) entry which is preliminary data.</text>
</comment>
<dbReference type="InterPro" id="IPR058278">
    <property type="entry name" value="DUF7972"/>
</dbReference>
<protein>
    <submittedName>
        <fullName evidence="3">Uncharacterized protein</fullName>
    </submittedName>
</protein>
<keyword evidence="2" id="KW-0472">Membrane</keyword>
<keyword evidence="4" id="KW-1185">Reference proteome</keyword>
<feature type="transmembrane region" description="Helical" evidence="2">
    <location>
        <begin position="301"/>
        <end position="324"/>
    </location>
</feature>
<accession>M0N2Z3</accession>
<keyword evidence="2" id="KW-1133">Transmembrane helix</keyword>
<evidence type="ECO:0000313" key="4">
    <source>
        <dbReference type="Proteomes" id="UP000011568"/>
    </source>
</evidence>
<feature type="transmembrane region" description="Helical" evidence="2">
    <location>
        <begin position="76"/>
        <end position="96"/>
    </location>
</feature>
<dbReference type="PATRIC" id="fig|931277.6.peg.13"/>
<dbReference type="Pfam" id="PF25927">
    <property type="entry name" value="DUF7972"/>
    <property type="match status" value="1"/>
</dbReference>
<keyword evidence="2" id="KW-0812">Transmembrane</keyword>
<dbReference type="OrthoDB" id="202254at2157"/>
<reference evidence="3 4" key="1">
    <citation type="journal article" date="2014" name="PLoS Genet.">
        <title>Phylogenetically driven sequencing of extremely halophilic archaea reveals strategies for static and dynamic osmo-response.</title>
        <authorList>
            <person name="Becker E.A."/>
            <person name="Seitzer P.M."/>
            <person name="Tritt A."/>
            <person name="Larsen D."/>
            <person name="Krusor M."/>
            <person name="Yao A.I."/>
            <person name="Wu D."/>
            <person name="Madern D."/>
            <person name="Eisen J.A."/>
            <person name="Darling A.E."/>
            <person name="Facciotti M.T."/>
        </authorList>
    </citation>
    <scope>NUCLEOTIDE SEQUENCE [LARGE SCALE GENOMIC DNA]</scope>
    <source>
        <strain evidence="3 4">DSM 1307</strain>
    </source>
</reference>
<evidence type="ECO:0000313" key="3">
    <source>
        <dbReference type="EMBL" id="EMA52322.1"/>
    </source>
</evidence>
<proteinExistence type="predicted"/>
<dbReference type="eggNOG" id="arCOG08131">
    <property type="taxonomic scope" value="Archaea"/>
</dbReference>
<dbReference type="Proteomes" id="UP000011568">
    <property type="component" value="Unassembled WGS sequence"/>
</dbReference>
<dbReference type="AlphaFoldDB" id="M0N2Z3"/>
<feature type="transmembrane region" description="Helical" evidence="2">
    <location>
        <begin position="268"/>
        <end position="289"/>
    </location>
</feature>
<sequence length="364" mass="40868">MEESPMSDSTTDADSVTRPADTMRERVGESRAKIWFLITANRWFVTVVFLLLAYVTLVVLHVFGPSSVRKLVTTSAVTSLFSSVIIALITSITLVLSISQFVLSEEIDTLGTQREQMRSVTEFRSDVEERTGIMASPAEPSRFLRVLIESADQRARRLRETVTDGNDELQEIASYADGLLDHSQSVTDELKDTDFGSFDVLLPVINYNYSWKIHAARNLRAKYADSLSEEADESFDELIEALRFFGPAREHFKTLYVQWEIINISRGVLYGAMPALAIAAYMMLSFDAARLFGTTVFGIDAAFLFTSAMYVFTLSPFAVVLAYVMRVLTVIKRTLAIGPFVLRETDQLESARYDELSEVKEGDN</sequence>
<gene>
    <name evidence="3" type="ORF">C448_00065</name>
</gene>
<dbReference type="EMBL" id="AOMC01000003">
    <property type="protein sequence ID" value="EMA52322.1"/>
    <property type="molecule type" value="Genomic_DNA"/>
</dbReference>
<name>M0N2Z3_HALMO</name>
<feature type="transmembrane region" description="Helical" evidence="2">
    <location>
        <begin position="43"/>
        <end position="64"/>
    </location>
</feature>
<organism evidence="3 4">
    <name type="scientific">Halococcus morrhuae DSM 1307</name>
    <dbReference type="NCBI Taxonomy" id="931277"/>
    <lineage>
        <taxon>Archaea</taxon>
        <taxon>Methanobacteriati</taxon>
        <taxon>Methanobacteriota</taxon>
        <taxon>Stenosarchaea group</taxon>
        <taxon>Halobacteria</taxon>
        <taxon>Halobacteriales</taxon>
        <taxon>Halococcaceae</taxon>
        <taxon>Halococcus</taxon>
    </lineage>
</organism>
<evidence type="ECO:0000256" key="2">
    <source>
        <dbReference type="SAM" id="Phobius"/>
    </source>
</evidence>
<feature type="region of interest" description="Disordered" evidence="1">
    <location>
        <begin position="1"/>
        <end position="24"/>
    </location>
</feature>
<evidence type="ECO:0000256" key="1">
    <source>
        <dbReference type="SAM" id="MobiDB-lite"/>
    </source>
</evidence>